<dbReference type="EMBL" id="CP012600">
    <property type="protein sequence ID" value="ALC84109.1"/>
    <property type="molecule type" value="Genomic_DNA"/>
</dbReference>
<dbReference type="SMART" id="SM00332">
    <property type="entry name" value="PP2Cc"/>
    <property type="match status" value="1"/>
</dbReference>
<comment type="cofactor">
    <cofactor evidence="1">
        <name>Mn(2+)</name>
        <dbReference type="ChEBI" id="CHEBI:29035"/>
    </cofactor>
</comment>
<evidence type="ECO:0000256" key="3">
    <source>
        <dbReference type="ARBA" id="ARBA00022723"/>
    </source>
</evidence>
<reference evidence="10 11" key="2">
    <citation type="journal article" date="2016" name="Int. J. Syst. Evol. Microbiol.">
        <title>Bacillus gobiensis sp. nov., isolated from a soil sample.</title>
        <authorList>
            <person name="Liu B."/>
            <person name="Liu G.H."/>
            <person name="Cetin S."/>
            <person name="Schumann P."/>
            <person name="Pan Z.Z."/>
            <person name="Chen Q.Q."/>
        </authorList>
    </citation>
    <scope>NUCLEOTIDE SEQUENCE [LARGE SCALE GENOMIC DNA]</scope>
    <source>
        <strain evidence="10 11">FJAT-4402</strain>
    </source>
</reference>
<sequence>MILNTVFLTDKGRVRPHNEDDGGIFNGQKDNLLAVVSDGMGGHLAGEVASRMAVSTLKDFWVQEELRPKTPADAEAWLSEKIKTVNQVIYDYAAIHPECQGMGTTIVCALFTGSFVTIAHIGDSRCYLLREGSLRQVTEDHSLVNELVRTGSLSKEDAENHPRKNVITKALGTDQSVEIDVRTIEFENNELLLLCSDGLTDKVDENEIAEILKNEISLEEKASVLIDIANQNGGEDNITVAILELPSQEGEASC</sequence>
<keyword evidence="5" id="KW-0904">Protein phosphatase</keyword>
<proteinExistence type="predicted"/>
<evidence type="ECO:0000256" key="2">
    <source>
        <dbReference type="ARBA" id="ARBA00013081"/>
    </source>
</evidence>
<dbReference type="SMART" id="SM00331">
    <property type="entry name" value="PP2C_SIG"/>
    <property type="match status" value="1"/>
</dbReference>
<organism evidence="10 11">
    <name type="scientific">Bacillus gobiensis</name>
    <dbReference type="NCBI Taxonomy" id="1441095"/>
    <lineage>
        <taxon>Bacteria</taxon>
        <taxon>Bacillati</taxon>
        <taxon>Bacillota</taxon>
        <taxon>Bacilli</taxon>
        <taxon>Bacillales</taxon>
        <taxon>Bacillaceae</taxon>
        <taxon>Bacillus</taxon>
    </lineage>
</organism>
<dbReference type="PANTHER" id="PTHR13832:SF860">
    <property type="entry name" value="PROTEIN PHOSPHATASE PHPP"/>
    <property type="match status" value="1"/>
</dbReference>
<dbReference type="FunFam" id="3.60.40.10:FF:000002">
    <property type="entry name" value="Serine/threonine phosphatase stp"/>
    <property type="match status" value="1"/>
</dbReference>
<keyword evidence="3" id="KW-0479">Metal-binding</keyword>
<keyword evidence="4" id="KW-0378">Hydrolase</keyword>
<evidence type="ECO:0000256" key="6">
    <source>
        <dbReference type="ARBA" id="ARBA00023211"/>
    </source>
</evidence>
<evidence type="ECO:0000313" key="11">
    <source>
        <dbReference type="Proteomes" id="UP000067625"/>
    </source>
</evidence>
<evidence type="ECO:0000256" key="7">
    <source>
        <dbReference type="ARBA" id="ARBA00047761"/>
    </source>
</evidence>
<evidence type="ECO:0000256" key="8">
    <source>
        <dbReference type="ARBA" id="ARBA00048336"/>
    </source>
</evidence>
<name>A0A0M4FVL2_9BACI</name>
<evidence type="ECO:0000256" key="4">
    <source>
        <dbReference type="ARBA" id="ARBA00022801"/>
    </source>
</evidence>
<gene>
    <name evidence="10" type="ORF">AM592_04975</name>
</gene>
<dbReference type="Proteomes" id="UP000067625">
    <property type="component" value="Chromosome"/>
</dbReference>
<evidence type="ECO:0000256" key="1">
    <source>
        <dbReference type="ARBA" id="ARBA00001936"/>
    </source>
</evidence>
<evidence type="ECO:0000313" key="10">
    <source>
        <dbReference type="EMBL" id="ALC84109.1"/>
    </source>
</evidence>
<dbReference type="EC" id="3.1.3.16" evidence="2"/>
<evidence type="ECO:0000256" key="5">
    <source>
        <dbReference type="ARBA" id="ARBA00022912"/>
    </source>
</evidence>
<dbReference type="CDD" id="cd00143">
    <property type="entry name" value="PP2Cc"/>
    <property type="match status" value="1"/>
</dbReference>
<dbReference type="Gene3D" id="3.60.40.10">
    <property type="entry name" value="PPM-type phosphatase domain"/>
    <property type="match status" value="1"/>
</dbReference>
<keyword evidence="6" id="KW-0464">Manganese</keyword>
<evidence type="ECO:0000259" key="9">
    <source>
        <dbReference type="PROSITE" id="PS51746"/>
    </source>
</evidence>
<dbReference type="GO" id="GO:0046872">
    <property type="term" value="F:metal ion binding"/>
    <property type="evidence" value="ECO:0007669"/>
    <property type="project" value="UniProtKB-KW"/>
</dbReference>
<accession>A0A0M4FVL2</accession>
<dbReference type="PANTHER" id="PTHR13832">
    <property type="entry name" value="PROTEIN PHOSPHATASE 2C"/>
    <property type="match status" value="1"/>
</dbReference>
<dbReference type="Pfam" id="PF13672">
    <property type="entry name" value="PP2C_2"/>
    <property type="match status" value="1"/>
</dbReference>
<dbReference type="GO" id="GO:0004722">
    <property type="term" value="F:protein serine/threonine phosphatase activity"/>
    <property type="evidence" value="ECO:0007669"/>
    <property type="project" value="UniProtKB-EC"/>
</dbReference>
<protein>
    <recommendedName>
        <fullName evidence="2">protein-serine/threonine phosphatase</fullName>
        <ecNumber evidence="2">3.1.3.16</ecNumber>
    </recommendedName>
</protein>
<dbReference type="SUPFAM" id="SSF81606">
    <property type="entry name" value="PP2C-like"/>
    <property type="match status" value="1"/>
</dbReference>
<dbReference type="InterPro" id="IPR036457">
    <property type="entry name" value="PPM-type-like_dom_sf"/>
</dbReference>
<dbReference type="PROSITE" id="PS51746">
    <property type="entry name" value="PPM_2"/>
    <property type="match status" value="1"/>
</dbReference>
<dbReference type="AlphaFoldDB" id="A0A0M4FVL2"/>
<dbReference type="OrthoDB" id="9801841at2"/>
<dbReference type="PATRIC" id="fig|1441095.3.peg.1088"/>
<dbReference type="NCBIfam" id="NF033484">
    <property type="entry name" value="Stp1_PP2C_phos"/>
    <property type="match status" value="1"/>
</dbReference>
<reference evidence="11" key="1">
    <citation type="submission" date="2015-08" db="EMBL/GenBank/DDBJ databases">
        <title>Genome sequencing project for genomic taxonomy and phylogenomics of Bacillus-like bacteria.</title>
        <authorList>
            <person name="Liu B."/>
            <person name="Wang J."/>
            <person name="Zhu Y."/>
            <person name="Liu G."/>
            <person name="Chen Q."/>
            <person name="Chen Z."/>
            <person name="Lan J."/>
            <person name="Che J."/>
            <person name="Ge C."/>
            <person name="Shi H."/>
            <person name="Pan Z."/>
            <person name="Liu X."/>
        </authorList>
    </citation>
    <scope>NUCLEOTIDE SEQUENCE [LARGE SCALE GENOMIC DNA]</scope>
    <source>
        <strain evidence="11">FJAT-4402</strain>
    </source>
</reference>
<dbReference type="STRING" id="1441095.AM592_04975"/>
<comment type="catalytic activity">
    <reaction evidence="7">
        <text>O-phospho-L-seryl-[protein] + H2O = L-seryl-[protein] + phosphate</text>
        <dbReference type="Rhea" id="RHEA:20629"/>
        <dbReference type="Rhea" id="RHEA-COMP:9863"/>
        <dbReference type="Rhea" id="RHEA-COMP:11604"/>
        <dbReference type="ChEBI" id="CHEBI:15377"/>
        <dbReference type="ChEBI" id="CHEBI:29999"/>
        <dbReference type="ChEBI" id="CHEBI:43474"/>
        <dbReference type="ChEBI" id="CHEBI:83421"/>
        <dbReference type="EC" id="3.1.3.16"/>
    </reaction>
</comment>
<dbReference type="InterPro" id="IPR001932">
    <property type="entry name" value="PPM-type_phosphatase-like_dom"/>
</dbReference>
<comment type="catalytic activity">
    <reaction evidence="8">
        <text>O-phospho-L-threonyl-[protein] + H2O = L-threonyl-[protein] + phosphate</text>
        <dbReference type="Rhea" id="RHEA:47004"/>
        <dbReference type="Rhea" id="RHEA-COMP:11060"/>
        <dbReference type="Rhea" id="RHEA-COMP:11605"/>
        <dbReference type="ChEBI" id="CHEBI:15377"/>
        <dbReference type="ChEBI" id="CHEBI:30013"/>
        <dbReference type="ChEBI" id="CHEBI:43474"/>
        <dbReference type="ChEBI" id="CHEBI:61977"/>
        <dbReference type="EC" id="3.1.3.16"/>
    </reaction>
</comment>
<keyword evidence="11" id="KW-1185">Reference proteome</keyword>
<feature type="domain" description="PPM-type phosphatase" evidence="9">
    <location>
        <begin position="4"/>
        <end position="245"/>
    </location>
</feature>
<dbReference type="InterPro" id="IPR015655">
    <property type="entry name" value="PP2C"/>
</dbReference>